<reference evidence="11 12" key="1">
    <citation type="journal article" date="2019" name="Nat. Med.">
        <title>A library of human gut bacterial isolates paired with longitudinal multiomics data enables mechanistic microbiome research.</title>
        <authorList>
            <person name="Poyet M."/>
            <person name="Groussin M."/>
            <person name="Gibbons S.M."/>
            <person name="Avila-Pacheco J."/>
            <person name="Jiang X."/>
            <person name="Kearney S.M."/>
            <person name="Perrotta A.R."/>
            <person name="Berdy B."/>
            <person name="Zhao S."/>
            <person name="Lieberman T.D."/>
            <person name="Swanson P.K."/>
            <person name="Smith M."/>
            <person name="Roesemann S."/>
            <person name="Alexander J.E."/>
            <person name="Rich S.A."/>
            <person name="Livny J."/>
            <person name="Vlamakis H."/>
            <person name="Clish C."/>
            <person name="Bullock K."/>
            <person name="Deik A."/>
            <person name="Scott J."/>
            <person name="Pierce K.A."/>
            <person name="Xavier R.J."/>
            <person name="Alm E.J."/>
        </authorList>
    </citation>
    <scope>NUCLEOTIDE SEQUENCE [LARGE SCALE GENOMIC DNA]</scope>
    <source>
        <strain evidence="11 12">BIOML-A4</strain>
    </source>
</reference>
<gene>
    <name evidence="11" type="ORF">GMD59_07080</name>
</gene>
<feature type="transmembrane region" description="Helical" evidence="10">
    <location>
        <begin position="205"/>
        <end position="230"/>
    </location>
</feature>
<keyword evidence="3" id="KW-1003">Cell membrane</keyword>
<dbReference type="NCBIfam" id="TIGR00933">
    <property type="entry name" value="2a38"/>
    <property type="match status" value="1"/>
</dbReference>
<evidence type="ECO:0000256" key="5">
    <source>
        <dbReference type="ARBA" id="ARBA00022692"/>
    </source>
</evidence>
<protein>
    <submittedName>
        <fullName evidence="11">Potassium transporter Trk</fullName>
    </submittedName>
</protein>
<keyword evidence="6" id="KW-0630">Potassium</keyword>
<keyword evidence="9 10" id="KW-0472">Membrane</keyword>
<comment type="caution">
    <text evidence="11">The sequence shown here is derived from an EMBL/GenBank/DDBJ whole genome shotgun (WGS) entry which is preliminary data.</text>
</comment>
<feature type="transmembrane region" description="Helical" evidence="10">
    <location>
        <begin position="307"/>
        <end position="339"/>
    </location>
</feature>
<evidence type="ECO:0000256" key="10">
    <source>
        <dbReference type="SAM" id="Phobius"/>
    </source>
</evidence>
<keyword evidence="5 10" id="KW-0812">Transmembrane</keyword>
<proteinExistence type="predicted"/>
<feature type="transmembrane region" description="Helical" evidence="10">
    <location>
        <begin position="168"/>
        <end position="185"/>
    </location>
</feature>
<feature type="transmembrane region" description="Helical" evidence="10">
    <location>
        <begin position="25"/>
        <end position="43"/>
    </location>
</feature>
<keyword evidence="4" id="KW-0633">Potassium transport</keyword>
<evidence type="ECO:0000256" key="4">
    <source>
        <dbReference type="ARBA" id="ARBA00022538"/>
    </source>
</evidence>
<comment type="subcellular location">
    <subcellularLocation>
        <location evidence="1">Cell membrane</location>
        <topology evidence="1">Multi-pass membrane protein</topology>
    </subcellularLocation>
</comment>
<feature type="transmembrane region" description="Helical" evidence="10">
    <location>
        <begin position="242"/>
        <end position="261"/>
    </location>
</feature>
<evidence type="ECO:0000256" key="1">
    <source>
        <dbReference type="ARBA" id="ARBA00004651"/>
    </source>
</evidence>
<dbReference type="PANTHER" id="PTHR32024:SF1">
    <property type="entry name" value="KTR SYSTEM POTASSIUM UPTAKE PROTEIN B"/>
    <property type="match status" value="1"/>
</dbReference>
<evidence type="ECO:0000313" key="11">
    <source>
        <dbReference type="EMBL" id="MTS27050.1"/>
    </source>
</evidence>
<evidence type="ECO:0000256" key="3">
    <source>
        <dbReference type="ARBA" id="ARBA00022475"/>
    </source>
</evidence>
<dbReference type="PANTHER" id="PTHR32024">
    <property type="entry name" value="TRK SYSTEM POTASSIUM UPTAKE PROTEIN TRKG-RELATED"/>
    <property type="match status" value="1"/>
</dbReference>
<feature type="transmembrane region" description="Helical" evidence="10">
    <location>
        <begin position="140"/>
        <end position="161"/>
    </location>
</feature>
<feature type="transmembrane region" description="Helical" evidence="10">
    <location>
        <begin position="421"/>
        <end position="443"/>
    </location>
</feature>
<dbReference type="InterPro" id="IPR004772">
    <property type="entry name" value="TrkH"/>
</dbReference>
<keyword evidence="8" id="KW-0406">Ion transport</keyword>
<sequence length="463" mass="49616">MLKGFSLAEALSHNARRKNTNPTRLIVSSFLAVILCGTLLLMLPVSNRDGQMLDMLDAMFTATSATCVTGLVVFDTYTQFSTFGQVVILLLIQVGGLGLVTLTTFFNIAVGRRLGFKSLRLASESINLSDASQARALLQFVMKVAFVFEAIGAALLALVFVPQFGADGIFISVFISISSFCNAGFDILGRVMPGGSVIPYQSNPYVLAVISLLIISGGLGFLVWQDLSAYHRTHHLRTHTKLVLWITGWLLLLGTAGILFMEYNNPLTLGPMNLFDKITNAAFQSVSARTAGYNSIPLGDMTNFTKIFMSLLMFIGAAPGGTGGGIKVTTLSVVLLAVASVVRGRDEAMIFGRRIDHKTVYKSLTILMLSLFAVIAASMTLFYNTGPELNEVNSVFEAVSAFGTVGLSVGVTPLMNPFARVVTMLTMFIGRVGPVSLAISLSARKDSAAARRAVQPQAHINVG</sequence>
<evidence type="ECO:0000256" key="6">
    <source>
        <dbReference type="ARBA" id="ARBA00022958"/>
    </source>
</evidence>
<dbReference type="InterPro" id="IPR003445">
    <property type="entry name" value="Cat_transpt"/>
</dbReference>
<dbReference type="AlphaFoldDB" id="A0A6L6LQN4"/>
<evidence type="ECO:0000313" key="12">
    <source>
        <dbReference type="Proteomes" id="UP000472755"/>
    </source>
</evidence>
<dbReference type="GO" id="GO:0005886">
    <property type="term" value="C:plasma membrane"/>
    <property type="evidence" value="ECO:0007669"/>
    <property type="project" value="UniProtKB-SubCell"/>
</dbReference>
<feature type="transmembrane region" description="Helical" evidence="10">
    <location>
        <begin position="86"/>
        <end position="110"/>
    </location>
</feature>
<organism evidence="11 12">
    <name type="scientific">Ruthenibacterium lactatiformans</name>
    <dbReference type="NCBI Taxonomy" id="1550024"/>
    <lineage>
        <taxon>Bacteria</taxon>
        <taxon>Bacillati</taxon>
        <taxon>Bacillota</taxon>
        <taxon>Clostridia</taxon>
        <taxon>Eubacteriales</taxon>
        <taxon>Oscillospiraceae</taxon>
        <taxon>Ruthenibacterium</taxon>
    </lineage>
</organism>
<keyword evidence="7 10" id="KW-1133">Transmembrane helix</keyword>
<evidence type="ECO:0000256" key="7">
    <source>
        <dbReference type="ARBA" id="ARBA00022989"/>
    </source>
</evidence>
<feature type="transmembrane region" description="Helical" evidence="10">
    <location>
        <begin position="55"/>
        <end position="74"/>
    </location>
</feature>
<evidence type="ECO:0000256" key="9">
    <source>
        <dbReference type="ARBA" id="ARBA00023136"/>
    </source>
</evidence>
<dbReference type="Pfam" id="PF02386">
    <property type="entry name" value="TrkH"/>
    <property type="match status" value="1"/>
</dbReference>
<feature type="transmembrane region" description="Helical" evidence="10">
    <location>
        <begin position="360"/>
        <end position="383"/>
    </location>
</feature>
<evidence type="ECO:0000256" key="8">
    <source>
        <dbReference type="ARBA" id="ARBA00023065"/>
    </source>
</evidence>
<accession>A0A6L6LQN4</accession>
<dbReference type="Proteomes" id="UP000472755">
    <property type="component" value="Unassembled WGS sequence"/>
</dbReference>
<dbReference type="EMBL" id="WMZU01000009">
    <property type="protein sequence ID" value="MTS27050.1"/>
    <property type="molecule type" value="Genomic_DNA"/>
</dbReference>
<evidence type="ECO:0000256" key="2">
    <source>
        <dbReference type="ARBA" id="ARBA00022448"/>
    </source>
</evidence>
<keyword evidence="2" id="KW-0813">Transport</keyword>
<dbReference type="GO" id="GO:0015379">
    <property type="term" value="F:potassium:chloride symporter activity"/>
    <property type="evidence" value="ECO:0007669"/>
    <property type="project" value="InterPro"/>
</dbReference>
<name>A0A6L6LQN4_9FIRM</name>